<gene>
    <name evidence="6" type="ORF">PBLR_10736</name>
</gene>
<protein>
    <submittedName>
        <fullName evidence="6">Oligopeptide-binding protein AppA</fullName>
    </submittedName>
</protein>
<dbReference type="PROSITE" id="PS51257">
    <property type="entry name" value="PROKAR_LIPOPROTEIN"/>
    <property type="match status" value="1"/>
</dbReference>
<dbReference type="InterPro" id="IPR030678">
    <property type="entry name" value="Peptide/Ni-bd"/>
</dbReference>
<dbReference type="PIRSF" id="PIRSF002741">
    <property type="entry name" value="MppA"/>
    <property type="match status" value="1"/>
</dbReference>
<evidence type="ECO:0000256" key="3">
    <source>
        <dbReference type="ARBA" id="ARBA00022729"/>
    </source>
</evidence>
<feature type="signal peptide" evidence="4">
    <location>
        <begin position="1"/>
        <end position="21"/>
    </location>
</feature>
<dbReference type="RefSeq" id="WP_138184709.1">
    <property type="nucleotide sequence ID" value="NZ_LS992241.1"/>
</dbReference>
<evidence type="ECO:0000313" key="6">
    <source>
        <dbReference type="EMBL" id="SYX82314.1"/>
    </source>
</evidence>
<dbReference type="Gene3D" id="3.40.190.10">
    <property type="entry name" value="Periplasmic binding protein-like II"/>
    <property type="match status" value="1"/>
</dbReference>
<comment type="similarity">
    <text evidence="1">Belongs to the bacterial solute-binding protein 5 family.</text>
</comment>
<dbReference type="GO" id="GO:1904680">
    <property type="term" value="F:peptide transmembrane transporter activity"/>
    <property type="evidence" value="ECO:0007669"/>
    <property type="project" value="TreeGrafter"/>
</dbReference>
<dbReference type="EMBL" id="LS992241">
    <property type="protein sequence ID" value="SYX82314.1"/>
    <property type="molecule type" value="Genomic_DNA"/>
</dbReference>
<dbReference type="Proteomes" id="UP000304148">
    <property type="component" value="Chromosome"/>
</dbReference>
<name>A0A383R718_PAEAL</name>
<dbReference type="GO" id="GO:0015833">
    <property type="term" value="P:peptide transport"/>
    <property type="evidence" value="ECO:0007669"/>
    <property type="project" value="TreeGrafter"/>
</dbReference>
<dbReference type="Gene3D" id="3.10.105.10">
    <property type="entry name" value="Dipeptide-binding Protein, Domain 3"/>
    <property type="match status" value="1"/>
</dbReference>
<dbReference type="PANTHER" id="PTHR30290:SF81">
    <property type="entry name" value="OLIGOPEPTIDE-BINDING PROTEIN OPPA"/>
    <property type="match status" value="1"/>
</dbReference>
<dbReference type="InterPro" id="IPR039424">
    <property type="entry name" value="SBP_5"/>
</dbReference>
<dbReference type="SUPFAM" id="SSF53850">
    <property type="entry name" value="Periplasmic binding protein-like II"/>
    <property type="match status" value="1"/>
</dbReference>
<evidence type="ECO:0000259" key="5">
    <source>
        <dbReference type="Pfam" id="PF00496"/>
    </source>
</evidence>
<reference evidence="7" key="1">
    <citation type="submission" date="2018-08" db="EMBL/GenBank/DDBJ databases">
        <authorList>
            <person name="Chevrot R."/>
        </authorList>
    </citation>
    <scope>NUCLEOTIDE SEQUENCE [LARGE SCALE GENOMIC DNA]</scope>
</reference>
<keyword evidence="3 4" id="KW-0732">Signal</keyword>
<dbReference type="GO" id="GO:0042597">
    <property type="term" value="C:periplasmic space"/>
    <property type="evidence" value="ECO:0007669"/>
    <property type="project" value="UniProtKB-ARBA"/>
</dbReference>
<sequence>MKKSLSTMICLLLSLTLILSACGGGSSSEGSDKSSGQTTEQPAEELVTDGLIKASDASLSPELAKNRKDTMIIGITSPSGIFNPLFADSTYDNFINSTLFTSMIEVNKDGTYKEGIAEKWEISPDNLVYTFTLRDGLKYSDNTPVTADDVAFSLTVLHDKSYDGPSDIIKDAHIKGGKEYKEGKATSIEGIKVLDPRTIQVTTTEVNALAFSAIGSVGVLPKAIYGKDYKQGSLGYMRDLFTHPVGNGPYKLEKFTPGQEAVLVANELFYQGKPKIEKLIYKFTTSETNVQLLQAGETDMDFIDVNKDTIEQLKEFGFVDVNLFPANSYGYIAFNHKHDQFKDKRVRQALTYGLNRKEIVDAVYQGYADVLNVPQSKVSWAYTDDVNKYDFDLEKAKQLLDEAGWKVGGDGIREKDGKKFKITFTATTPNPVNDAIIPLAQASYKELGIEFVAEQMDFNAAVDKRKKGDFDMMFLAWGLTPDPQSGENVFKTGGSQNDVGYSNPKVDELFTKAGAMVDTEKRKEVFKELYKELNEDLPYIFLYQRRDMWANNARLQGFDMSPYRNFTYSLPQLQIQ</sequence>
<proteinExistence type="inferred from homology"/>
<feature type="domain" description="Solute-binding protein family 5" evidence="5">
    <location>
        <begin position="112"/>
        <end position="490"/>
    </location>
</feature>
<dbReference type="FunFam" id="3.10.105.10:FF:000006">
    <property type="entry name" value="Peptide ABC transporter substrate-binding protein"/>
    <property type="match status" value="1"/>
</dbReference>
<dbReference type="InterPro" id="IPR000914">
    <property type="entry name" value="SBP_5_dom"/>
</dbReference>
<dbReference type="Pfam" id="PF00496">
    <property type="entry name" value="SBP_bac_5"/>
    <property type="match status" value="1"/>
</dbReference>
<dbReference type="GO" id="GO:0043190">
    <property type="term" value="C:ATP-binding cassette (ABC) transporter complex"/>
    <property type="evidence" value="ECO:0007669"/>
    <property type="project" value="InterPro"/>
</dbReference>
<keyword evidence="2" id="KW-0813">Transport</keyword>
<evidence type="ECO:0000256" key="1">
    <source>
        <dbReference type="ARBA" id="ARBA00005695"/>
    </source>
</evidence>
<evidence type="ECO:0000256" key="4">
    <source>
        <dbReference type="SAM" id="SignalP"/>
    </source>
</evidence>
<organism evidence="6 7">
    <name type="scientific">Paenibacillus alvei</name>
    <name type="common">Bacillus alvei</name>
    <dbReference type="NCBI Taxonomy" id="44250"/>
    <lineage>
        <taxon>Bacteria</taxon>
        <taxon>Bacillati</taxon>
        <taxon>Bacillota</taxon>
        <taxon>Bacilli</taxon>
        <taxon>Bacillales</taxon>
        <taxon>Paenibacillaceae</taxon>
        <taxon>Paenibacillus</taxon>
    </lineage>
</organism>
<dbReference type="Gene3D" id="3.90.76.10">
    <property type="entry name" value="Dipeptide-binding Protein, Domain 1"/>
    <property type="match status" value="1"/>
</dbReference>
<accession>A0A383R718</accession>
<dbReference type="AlphaFoldDB" id="A0A383R718"/>
<evidence type="ECO:0000256" key="2">
    <source>
        <dbReference type="ARBA" id="ARBA00022448"/>
    </source>
</evidence>
<dbReference type="PANTHER" id="PTHR30290">
    <property type="entry name" value="PERIPLASMIC BINDING COMPONENT OF ABC TRANSPORTER"/>
    <property type="match status" value="1"/>
</dbReference>
<feature type="chain" id="PRO_5038378507" evidence="4">
    <location>
        <begin position="22"/>
        <end position="576"/>
    </location>
</feature>
<evidence type="ECO:0000313" key="7">
    <source>
        <dbReference type="Proteomes" id="UP000304148"/>
    </source>
</evidence>